<dbReference type="RefSeq" id="WP_073022630.1">
    <property type="nucleotide sequence ID" value="NZ_FQXU01000020.1"/>
</dbReference>
<dbReference type="Proteomes" id="UP000184241">
    <property type="component" value="Unassembled WGS sequence"/>
</dbReference>
<sequence>MKFSEVTLQDVKAYARIDFDYEDSILEIILEAMKEYIKNCTELSYEQIDEKRDLTLVLLALCNEVYDNRQVTTQKSNINVVIKSILSKYNINLI</sequence>
<evidence type="ECO:0000313" key="1">
    <source>
        <dbReference type="EMBL" id="SHI78130.1"/>
    </source>
</evidence>
<gene>
    <name evidence="1" type="ORF">SAMN02745941_04326</name>
</gene>
<dbReference type="InterPro" id="IPR021146">
    <property type="entry name" value="Phage_gp6-like_head-tail"/>
</dbReference>
<evidence type="ECO:0000313" key="2">
    <source>
        <dbReference type="Proteomes" id="UP000184241"/>
    </source>
</evidence>
<dbReference type="InterPro" id="IPR006450">
    <property type="entry name" value="Phage_HK97_gp6-like"/>
</dbReference>
<dbReference type="CDD" id="cd08054">
    <property type="entry name" value="gp6"/>
    <property type="match status" value="1"/>
</dbReference>
<proteinExistence type="predicted"/>
<protein>
    <submittedName>
        <fullName evidence="1">Uncharacterized phage protein (Possible DNA packaging)</fullName>
    </submittedName>
</protein>
<dbReference type="Pfam" id="PF05135">
    <property type="entry name" value="Phage_connect_1"/>
    <property type="match status" value="1"/>
</dbReference>
<dbReference type="Gene3D" id="1.10.3230.30">
    <property type="entry name" value="Phage gp6-like head-tail connector protein"/>
    <property type="match status" value="1"/>
</dbReference>
<name>A0A1M6DYC2_9CLOT</name>
<organism evidence="1 2">
    <name type="scientific">Clostridium intestinale DSM 6191</name>
    <dbReference type="NCBI Taxonomy" id="1121320"/>
    <lineage>
        <taxon>Bacteria</taxon>
        <taxon>Bacillati</taxon>
        <taxon>Bacillota</taxon>
        <taxon>Clostridia</taxon>
        <taxon>Eubacteriales</taxon>
        <taxon>Clostridiaceae</taxon>
        <taxon>Clostridium</taxon>
    </lineage>
</organism>
<dbReference type="AlphaFoldDB" id="A0A1M6DYC2"/>
<dbReference type="NCBIfam" id="TIGR01560">
    <property type="entry name" value="put_DNA_pack"/>
    <property type="match status" value="1"/>
</dbReference>
<accession>A0A1M6DYC2</accession>
<dbReference type="EMBL" id="FQXU01000020">
    <property type="protein sequence ID" value="SHI78130.1"/>
    <property type="molecule type" value="Genomic_DNA"/>
</dbReference>
<reference evidence="1 2" key="1">
    <citation type="submission" date="2016-11" db="EMBL/GenBank/DDBJ databases">
        <authorList>
            <person name="Jaros S."/>
            <person name="Januszkiewicz K."/>
            <person name="Wedrychowicz H."/>
        </authorList>
    </citation>
    <scope>NUCLEOTIDE SEQUENCE [LARGE SCALE GENOMIC DNA]</scope>
    <source>
        <strain evidence="1 2">DSM 6191</strain>
    </source>
</reference>